<dbReference type="InterPro" id="IPR050232">
    <property type="entry name" value="FBL13/AtMIF1-like"/>
</dbReference>
<dbReference type="Proteomes" id="UP000000226">
    <property type="component" value="Chromosome 8"/>
</dbReference>
<evidence type="ECO:0000259" key="1">
    <source>
        <dbReference type="SMART" id="SM00579"/>
    </source>
</evidence>
<dbReference type="Gramene" id="ESW12616">
    <property type="protein sequence ID" value="ESW12616"/>
    <property type="gene ID" value="PHAVU_008G127700g"/>
</dbReference>
<keyword evidence="3" id="KW-1185">Reference proteome</keyword>
<name>V7B818_PHAVU</name>
<reference evidence="3" key="1">
    <citation type="journal article" date="2014" name="Nat. Genet.">
        <title>A reference genome for common bean and genome-wide analysis of dual domestications.</title>
        <authorList>
            <person name="Schmutz J."/>
            <person name="McClean P.E."/>
            <person name="Mamidi S."/>
            <person name="Wu G.A."/>
            <person name="Cannon S.B."/>
            <person name="Grimwood J."/>
            <person name="Jenkins J."/>
            <person name="Shu S."/>
            <person name="Song Q."/>
            <person name="Chavarro C."/>
            <person name="Torres-Torres M."/>
            <person name="Geffroy V."/>
            <person name="Moghaddam S.M."/>
            <person name="Gao D."/>
            <person name="Abernathy B."/>
            <person name="Barry K."/>
            <person name="Blair M."/>
            <person name="Brick M.A."/>
            <person name="Chovatia M."/>
            <person name="Gepts P."/>
            <person name="Goodstein D.M."/>
            <person name="Gonzales M."/>
            <person name="Hellsten U."/>
            <person name="Hyten D.L."/>
            <person name="Jia G."/>
            <person name="Kelly J.D."/>
            <person name="Kudrna D."/>
            <person name="Lee R."/>
            <person name="Richard M.M."/>
            <person name="Miklas P.N."/>
            <person name="Osorno J.M."/>
            <person name="Rodrigues J."/>
            <person name="Thareau V."/>
            <person name="Urrea C.A."/>
            <person name="Wang M."/>
            <person name="Yu Y."/>
            <person name="Zhang M."/>
            <person name="Wing R.A."/>
            <person name="Cregan P.B."/>
            <person name="Rokhsar D.S."/>
            <person name="Jackson S.A."/>
        </authorList>
    </citation>
    <scope>NUCLEOTIDE SEQUENCE [LARGE SCALE GENOMIC DNA]</scope>
    <source>
        <strain evidence="3">cv. G19833</strain>
    </source>
</reference>
<evidence type="ECO:0000313" key="3">
    <source>
        <dbReference type="Proteomes" id="UP000000226"/>
    </source>
</evidence>
<dbReference type="InterPro" id="IPR006566">
    <property type="entry name" value="FBD"/>
</dbReference>
<evidence type="ECO:0000313" key="2">
    <source>
        <dbReference type="EMBL" id="ESW12616.1"/>
    </source>
</evidence>
<dbReference type="Pfam" id="PF08387">
    <property type="entry name" value="FBD"/>
    <property type="match status" value="1"/>
</dbReference>
<organism evidence="2 3">
    <name type="scientific">Phaseolus vulgaris</name>
    <name type="common">Kidney bean</name>
    <name type="synonym">French bean</name>
    <dbReference type="NCBI Taxonomy" id="3885"/>
    <lineage>
        <taxon>Eukaryota</taxon>
        <taxon>Viridiplantae</taxon>
        <taxon>Streptophyta</taxon>
        <taxon>Embryophyta</taxon>
        <taxon>Tracheophyta</taxon>
        <taxon>Spermatophyta</taxon>
        <taxon>Magnoliopsida</taxon>
        <taxon>eudicotyledons</taxon>
        <taxon>Gunneridae</taxon>
        <taxon>Pentapetalae</taxon>
        <taxon>rosids</taxon>
        <taxon>fabids</taxon>
        <taxon>Fabales</taxon>
        <taxon>Fabaceae</taxon>
        <taxon>Papilionoideae</taxon>
        <taxon>50 kb inversion clade</taxon>
        <taxon>NPAAA clade</taxon>
        <taxon>indigoferoid/millettioid clade</taxon>
        <taxon>Phaseoleae</taxon>
        <taxon>Phaseolus</taxon>
    </lineage>
</organism>
<dbReference type="AlphaFoldDB" id="V7B818"/>
<dbReference type="EMBL" id="CM002295">
    <property type="protein sequence ID" value="ESW12616.1"/>
    <property type="molecule type" value="Genomic_DNA"/>
</dbReference>
<sequence>MQCLKHASAIDIPVFDKLIQLEISFGSYSWDLLANLLQRSHKLEVLMINKESQKYAKGQESRWSHPLLVPECLLHLKTFCLREYQGLETELDFVGYIMQNARVLETMTIFLSSSLGSEEKLQIRRHLSILQRNFETCQIVFH</sequence>
<dbReference type="OMA" id="QESRWSH"/>
<dbReference type="PANTHER" id="PTHR31900:SF34">
    <property type="entry name" value="EMB|CAB62440.1-RELATED"/>
    <property type="match status" value="1"/>
</dbReference>
<protein>
    <recommendedName>
        <fullName evidence="1">FBD domain-containing protein</fullName>
    </recommendedName>
</protein>
<proteinExistence type="predicted"/>
<feature type="domain" description="FBD" evidence="1">
    <location>
        <begin position="71"/>
        <end position="142"/>
    </location>
</feature>
<dbReference type="PANTHER" id="PTHR31900">
    <property type="entry name" value="F-BOX/RNI SUPERFAMILY PROTEIN-RELATED"/>
    <property type="match status" value="1"/>
</dbReference>
<gene>
    <name evidence="2" type="ORF">PHAVU_008G127700g</name>
</gene>
<accession>V7B818</accession>
<dbReference type="SMART" id="SM00579">
    <property type="entry name" value="FBD"/>
    <property type="match status" value="1"/>
</dbReference>
<dbReference type="OrthoDB" id="1900471at2759"/>